<keyword evidence="2" id="KW-1185">Reference proteome</keyword>
<dbReference type="Pfam" id="PF14223">
    <property type="entry name" value="Retrotran_gag_2"/>
    <property type="match status" value="1"/>
</dbReference>
<reference evidence="1 2" key="1">
    <citation type="journal article" date="2024" name="G3 (Bethesda)">
        <title>Genome assembly of Hibiscus sabdariffa L. provides insights into metabolisms of medicinal natural products.</title>
        <authorList>
            <person name="Kim T."/>
        </authorList>
    </citation>
    <scope>NUCLEOTIDE SEQUENCE [LARGE SCALE GENOMIC DNA]</scope>
    <source>
        <strain evidence="1">TK-2024</strain>
        <tissue evidence="1">Old leaves</tissue>
    </source>
</reference>
<proteinExistence type="predicted"/>
<comment type="caution">
    <text evidence="1">The sequence shown here is derived from an EMBL/GenBank/DDBJ whole genome shotgun (WGS) entry which is preliminary data.</text>
</comment>
<sequence length="322" mass="37870">MCMAQSIDKPLFFNGEHYAYWKNWMMFFIKENDFHLWDIIKDGLFVPTRSKSEWNANECKKMELNCKALHILFCALGPGVYAKVSSCESAKEVWDKLEVIHEGKHDVRETKIGILKLEYENFKMDPDEDIKAMFDRFSTIVNQLKFFGEEIPEDKLVRKLIYSLPESWESKITAIIEAKDLKKLKLDELIGSLLTHELMSKPLIMGREKKIKEQGIDVHVVALKSSKCHHEDSCMEEISEEDEEMVYLFENFTRFMKSKNEKSRHESKKKMKESHRTKILKEERHTKYDCPCFNKKGSSSKKAYVATWSDEEDSTEIEVVHL</sequence>
<accession>A0ABR2PNY5</accession>
<evidence type="ECO:0000313" key="1">
    <source>
        <dbReference type="EMBL" id="KAK8990155.1"/>
    </source>
</evidence>
<organism evidence="1 2">
    <name type="scientific">Hibiscus sabdariffa</name>
    <name type="common">roselle</name>
    <dbReference type="NCBI Taxonomy" id="183260"/>
    <lineage>
        <taxon>Eukaryota</taxon>
        <taxon>Viridiplantae</taxon>
        <taxon>Streptophyta</taxon>
        <taxon>Embryophyta</taxon>
        <taxon>Tracheophyta</taxon>
        <taxon>Spermatophyta</taxon>
        <taxon>Magnoliopsida</taxon>
        <taxon>eudicotyledons</taxon>
        <taxon>Gunneridae</taxon>
        <taxon>Pentapetalae</taxon>
        <taxon>rosids</taxon>
        <taxon>malvids</taxon>
        <taxon>Malvales</taxon>
        <taxon>Malvaceae</taxon>
        <taxon>Malvoideae</taxon>
        <taxon>Hibiscus</taxon>
    </lineage>
</organism>
<protein>
    <recommendedName>
        <fullName evidence="3">DUF4219 domain-containing protein</fullName>
    </recommendedName>
</protein>
<evidence type="ECO:0000313" key="2">
    <source>
        <dbReference type="Proteomes" id="UP001396334"/>
    </source>
</evidence>
<gene>
    <name evidence="1" type="ORF">V6N11_008670</name>
</gene>
<dbReference type="Proteomes" id="UP001396334">
    <property type="component" value="Unassembled WGS sequence"/>
</dbReference>
<dbReference type="PANTHER" id="PTHR34676:SF8">
    <property type="entry name" value="TRANSMEMBRANE PROTEIN"/>
    <property type="match status" value="1"/>
</dbReference>
<evidence type="ECO:0008006" key="3">
    <source>
        <dbReference type="Google" id="ProtNLM"/>
    </source>
</evidence>
<name>A0ABR2PNY5_9ROSI</name>
<dbReference type="PANTHER" id="PTHR34676">
    <property type="entry name" value="DUF4219 DOMAIN-CONTAINING PROTEIN-RELATED"/>
    <property type="match status" value="1"/>
</dbReference>
<dbReference type="EMBL" id="JBBPBN010000055">
    <property type="protein sequence ID" value="KAK8990155.1"/>
    <property type="molecule type" value="Genomic_DNA"/>
</dbReference>